<comment type="similarity">
    <text evidence="3 11">Belongs to the FlgH family.</text>
</comment>
<evidence type="ECO:0000256" key="10">
    <source>
        <dbReference type="ARBA" id="ARBA00023288"/>
    </source>
</evidence>
<dbReference type="InterPro" id="IPR000527">
    <property type="entry name" value="Flag_Lring"/>
</dbReference>
<name>A0A2T3JXD3_PHOPO</name>
<evidence type="ECO:0000256" key="3">
    <source>
        <dbReference type="ARBA" id="ARBA00006929"/>
    </source>
</evidence>
<evidence type="ECO:0000256" key="11">
    <source>
        <dbReference type="HAMAP-Rule" id="MF_00415"/>
    </source>
</evidence>
<evidence type="ECO:0000256" key="7">
    <source>
        <dbReference type="ARBA" id="ARBA00023139"/>
    </source>
</evidence>
<keyword evidence="13" id="KW-0282">Flagellum</keyword>
<organism evidence="13 15">
    <name type="scientific">Photobacterium phosphoreum</name>
    <dbReference type="NCBI Taxonomy" id="659"/>
    <lineage>
        <taxon>Bacteria</taxon>
        <taxon>Pseudomonadati</taxon>
        <taxon>Pseudomonadota</taxon>
        <taxon>Gammaproteobacteria</taxon>
        <taxon>Vibrionales</taxon>
        <taxon>Vibrionaceae</taxon>
        <taxon>Photobacterium</taxon>
    </lineage>
</organism>
<dbReference type="GO" id="GO:0009427">
    <property type="term" value="C:bacterial-type flagellum basal body, distal rod, L ring"/>
    <property type="evidence" value="ECO:0007669"/>
    <property type="project" value="InterPro"/>
</dbReference>
<keyword evidence="13" id="KW-0969">Cilium</keyword>
<dbReference type="Proteomes" id="UP000241405">
    <property type="component" value="Unassembled WGS sequence"/>
</dbReference>
<dbReference type="GO" id="GO:0009279">
    <property type="term" value="C:cell outer membrane"/>
    <property type="evidence" value="ECO:0007669"/>
    <property type="project" value="UniProtKB-SubCell"/>
</dbReference>
<dbReference type="Proteomes" id="UP000241618">
    <property type="component" value="Unassembled WGS sequence"/>
</dbReference>
<dbReference type="EMBL" id="PYMP01000001">
    <property type="protein sequence ID" value="PSU54074.1"/>
    <property type="molecule type" value="Genomic_DNA"/>
</dbReference>
<dbReference type="PANTHER" id="PTHR34933:SF1">
    <property type="entry name" value="FLAGELLAR L-RING PROTEIN"/>
    <property type="match status" value="1"/>
</dbReference>
<keyword evidence="5 11" id="KW-0732">Signal</keyword>
<proteinExistence type="inferred from homology"/>
<sequence>MAVKVHSNYYCRWSVIALICGLSGCMSTPDIVGSDIEKATTNVDAVEGKQTESKSLIDRLRAREDAQMNDPAWNPVRPQEKPDHYATATGSLFNQTQAQDLYDDTKPRGIGDIVTILLEEKTAAKKSASSDLDKKTDLNMQPIDLGGKPVTLHDYTLSYAMANNNTFAGSTSADQSNSIKGSISVEVVDVLSNGNLVIRGEKWLMLNTGEEYIRVSGNIRPDDIDQDNTIASTRISNARIQYSGTGDRQDIQQQNWLSRFFNVAF</sequence>
<evidence type="ECO:0000256" key="6">
    <source>
        <dbReference type="ARBA" id="ARBA00023136"/>
    </source>
</evidence>
<evidence type="ECO:0000313" key="13">
    <source>
        <dbReference type="EMBL" id="PSU54074.1"/>
    </source>
</evidence>
<dbReference type="PROSITE" id="PS51257">
    <property type="entry name" value="PROKAR_LIPOPROTEIN"/>
    <property type="match status" value="1"/>
</dbReference>
<evidence type="ECO:0000256" key="1">
    <source>
        <dbReference type="ARBA" id="ARBA00002591"/>
    </source>
</evidence>
<evidence type="ECO:0000256" key="4">
    <source>
        <dbReference type="ARBA" id="ARBA00011439"/>
    </source>
</evidence>
<evidence type="ECO:0000313" key="12">
    <source>
        <dbReference type="EMBL" id="PSU27651.1"/>
    </source>
</evidence>
<evidence type="ECO:0000256" key="2">
    <source>
        <dbReference type="ARBA" id="ARBA00004635"/>
    </source>
</evidence>
<comment type="subunit">
    <text evidence="4 11">The basal body constitutes a major portion of the flagellar organelle and consists of four rings (L,P,S, and M) mounted on a central rod.</text>
</comment>
<dbReference type="GO" id="GO:0071973">
    <property type="term" value="P:bacterial-type flagellum-dependent cell motility"/>
    <property type="evidence" value="ECO:0007669"/>
    <property type="project" value="InterPro"/>
</dbReference>
<keyword evidence="14" id="KW-1185">Reference proteome</keyword>
<keyword evidence="8 11" id="KW-0975">Bacterial flagellum</keyword>
<reference evidence="14 15" key="1">
    <citation type="submission" date="2018-03" db="EMBL/GenBank/DDBJ databases">
        <title>Whole genome sequencing of Histamine producing bacteria.</title>
        <authorList>
            <person name="Butler K."/>
        </authorList>
    </citation>
    <scope>NUCLEOTIDE SEQUENCE [LARGE SCALE GENOMIC DNA]</scope>
    <source>
        <strain evidence="13 15">FS-6.1</strain>
        <strain evidence="12 14">FS-6.2</strain>
    </source>
</reference>
<dbReference type="AlphaFoldDB" id="A0A2T3JXD3"/>
<dbReference type="PANTHER" id="PTHR34933">
    <property type="entry name" value="FLAGELLAR L-RING PROTEIN"/>
    <property type="match status" value="1"/>
</dbReference>
<evidence type="ECO:0000256" key="5">
    <source>
        <dbReference type="ARBA" id="ARBA00022729"/>
    </source>
</evidence>
<comment type="caution">
    <text evidence="13">The sequence shown here is derived from an EMBL/GenBank/DDBJ whole genome shotgun (WGS) entry which is preliminary data.</text>
</comment>
<dbReference type="GO" id="GO:0003774">
    <property type="term" value="F:cytoskeletal motor activity"/>
    <property type="evidence" value="ECO:0007669"/>
    <property type="project" value="InterPro"/>
</dbReference>
<keyword evidence="13" id="KW-0966">Cell projection</keyword>
<keyword evidence="10 11" id="KW-0449">Lipoprotein</keyword>
<evidence type="ECO:0000313" key="15">
    <source>
        <dbReference type="Proteomes" id="UP000241618"/>
    </source>
</evidence>
<comment type="function">
    <text evidence="1 11">Assembles around the rod to form the L-ring and probably protects the motor/basal body from shearing forces during rotation.</text>
</comment>
<evidence type="ECO:0000256" key="9">
    <source>
        <dbReference type="ARBA" id="ARBA00023237"/>
    </source>
</evidence>
<evidence type="ECO:0000313" key="14">
    <source>
        <dbReference type="Proteomes" id="UP000241405"/>
    </source>
</evidence>
<gene>
    <name evidence="11" type="primary">flgH</name>
    <name evidence="13" type="ORF">C9J18_00890</name>
    <name evidence="12" type="ORF">CTM96_02720</name>
</gene>
<dbReference type="EMBL" id="PYMO01000001">
    <property type="protein sequence ID" value="PSU27651.1"/>
    <property type="molecule type" value="Genomic_DNA"/>
</dbReference>
<keyword evidence="7" id="KW-0564">Palmitate</keyword>
<dbReference type="Pfam" id="PF02107">
    <property type="entry name" value="FlgH"/>
    <property type="match status" value="1"/>
</dbReference>
<accession>A0A2T3JXD3</accession>
<comment type="subcellular location">
    <subcellularLocation>
        <location evidence="11">Cell outer membrane</location>
        <topology evidence="11">Lipid-anchor</topology>
    </subcellularLocation>
    <subcellularLocation>
        <location evidence="11">Bacterial flagellum basal body</location>
    </subcellularLocation>
    <subcellularLocation>
        <location evidence="2">Membrane</location>
        <topology evidence="2">Lipid-anchor</topology>
    </subcellularLocation>
</comment>
<protein>
    <recommendedName>
        <fullName evidence="11">Flagellar L-ring protein</fullName>
    </recommendedName>
    <alternativeName>
        <fullName evidence="11">Basal body L-ring protein</fullName>
    </alternativeName>
</protein>
<evidence type="ECO:0000256" key="8">
    <source>
        <dbReference type="ARBA" id="ARBA00023143"/>
    </source>
</evidence>
<dbReference type="HAMAP" id="MF_00415">
    <property type="entry name" value="FlgH"/>
    <property type="match status" value="1"/>
</dbReference>
<keyword evidence="9 11" id="KW-0998">Cell outer membrane</keyword>
<dbReference type="PRINTS" id="PR01008">
    <property type="entry name" value="FLGLRINGFLGH"/>
</dbReference>
<keyword evidence="6 11" id="KW-0472">Membrane</keyword>